<evidence type="ECO:0000256" key="2">
    <source>
        <dbReference type="ARBA" id="ARBA00023134"/>
    </source>
</evidence>
<feature type="binding site" evidence="3">
    <location>
        <begin position="42"/>
        <end position="49"/>
    </location>
    <ligand>
        <name>GTP</name>
        <dbReference type="ChEBI" id="CHEBI:37565"/>
    </ligand>
</feature>
<keyword evidence="6" id="KW-1185">Reference proteome</keyword>
<accession>A0A2L2TCQ9</accession>
<evidence type="ECO:0000256" key="4">
    <source>
        <dbReference type="PIRSR" id="PIRSR606689-2"/>
    </source>
</evidence>
<dbReference type="InterPro" id="IPR006689">
    <property type="entry name" value="Small_GTPase_ARF/SAR"/>
</dbReference>
<dbReference type="InterPro" id="IPR027417">
    <property type="entry name" value="P-loop_NTPase"/>
</dbReference>
<protein>
    <recommendedName>
        <fullName evidence="7">G domain-containing protein</fullName>
    </recommendedName>
</protein>
<dbReference type="STRING" id="56646.A0A2L2TCQ9"/>
<feature type="binding site" evidence="4">
    <location>
        <position position="49"/>
    </location>
    <ligand>
        <name>Mg(2+)</name>
        <dbReference type="ChEBI" id="CHEBI:18420"/>
    </ligand>
</feature>
<organism evidence="5 6">
    <name type="scientific">Fusarium venenatum</name>
    <dbReference type="NCBI Taxonomy" id="56646"/>
    <lineage>
        <taxon>Eukaryota</taxon>
        <taxon>Fungi</taxon>
        <taxon>Dikarya</taxon>
        <taxon>Ascomycota</taxon>
        <taxon>Pezizomycotina</taxon>
        <taxon>Sordariomycetes</taxon>
        <taxon>Hypocreomycetidae</taxon>
        <taxon>Hypocreales</taxon>
        <taxon>Nectriaceae</taxon>
        <taxon>Fusarium</taxon>
    </lineage>
</organism>
<dbReference type="GO" id="GO:0046872">
    <property type="term" value="F:metal ion binding"/>
    <property type="evidence" value="ECO:0007669"/>
    <property type="project" value="UniProtKB-KW"/>
</dbReference>
<dbReference type="EMBL" id="LN649230">
    <property type="protein sequence ID" value="CEI62157.1"/>
    <property type="molecule type" value="Genomic_DNA"/>
</dbReference>
<dbReference type="Gene3D" id="3.40.50.300">
    <property type="entry name" value="P-loop containing nucleotide triphosphate hydrolases"/>
    <property type="match status" value="1"/>
</dbReference>
<reference evidence="6" key="1">
    <citation type="submission" date="2014-10" db="EMBL/GenBank/DDBJ databases">
        <authorList>
            <person name="King R."/>
        </authorList>
    </citation>
    <scope>NUCLEOTIDE SEQUENCE [LARGE SCALE GENOMIC DNA]</scope>
    <source>
        <strain evidence="6">A3/5</strain>
    </source>
</reference>
<proteinExistence type="predicted"/>
<dbReference type="Pfam" id="PF00025">
    <property type="entry name" value="Arf"/>
    <property type="match status" value="1"/>
</dbReference>
<dbReference type="AlphaFoldDB" id="A0A2L2TCQ9"/>
<keyword evidence="4" id="KW-0479">Metal-binding</keyword>
<dbReference type="InterPro" id="IPR024156">
    <property type="entry name" value="Small_GTPase_ARF"/>
</dbReference>
<evidence type="ECO:0000256" key="3">
    <source>
        <dbReference type="PIRSR" id="PIRSR606689-1"/>
    </source>
</evidence>
<dbReference type="GO" id="GO:0003924">
    <property type="term" value="F:GTPase activity"/>
    <property type="evidence" value="ECO:0007669"/>
    <property type="project" value="InterPro"/>
</dbReference>
<dbReference type="GO" id="GO:0005525">
    <property type="term" value="F:GTP binding"/>
    <property type="evidence" value="ECO:0007669"/>
    <property type="project" value="UniProtKB-KW"/>
</dbReference>
<dbReference type="PANTHER" id="PTHR11711">
    <property type="entry name" value="ADP RIBOSYLATION FACTOR-RELATED"/>
    <property type="match status" value="1"/>
</dbReference>
<evidence type="ECO:0008006" key="7">
    <source>
        <dbReference type="Google" id="ProtNLM"/>
    </source>
</evidence>
<dbReference type="SMART" id="SM00178">
    <property type="entry name" value="SAR"/>
    <property type="match status" value="1"/>
</dbReference>
<evidence type="ECO:0000313" key="6">
    <source>
        <dbReference type="Proteomes" id="UP000245910"/>
    </source>
</evidence>
<keyword evidence="2 3" id="KW-0342">GTP-binding</keyword>
<dbReference type="SMART" id="SM00177">
    <property type="entry name" value="ARF"/>
    <property type="match status" value="1"/>
</dbReference>
<dbReference type="PROSITE" id="PS51417">
    <property type="entry name" value="ARF"/>
    <property type="match status" value="1"/>
</dbReference>
<evidence type="ECO:0000256" key="1">
    <source>
        <dbReference type="ARBA" id="ARBA00022741"/>
    </source>
</evidence>
<feature type="binding site" evidence="3">
    <location>
        <begin position="151"/>
        <end position="154"/>
    </location>
    <ligand>
        <name>GTP</name>
        <dbReference type="ChEBI" id="CHEBI:37565"/>
    </ligand>
</feature>
<keyword evidence="1 3" id="KW-0547">Nucleotide-binding</keyword>
<dbReference type="Proteomes" id="UP000245910">
    <property type="component" value="Chromosome II"/>
</dbReference>
<dbReference type="SUPFAM" id="SSF52540">
    <property type="entry name" value="P-loop containing nucleoside triphosphate hydrolases"/>
    <property type="match status" value="1"/>
</dbReference>
<name>A0A2L2TCQ9_9HYPO</name>
<sequence length="245" mass="27412">MPGFFLRDALVAIGILKSDNEPTPLTSLFSNLPSYHRILIAGLHNTGKSTVLENHLASNVKNVTTFTMFTVCHISIYRYGNVTFHVMDIGASRPSGFHTMERAFFNQADAVVWVVDANDCDTHLESREELVAKVNHRDGMPRDAPLLILANKRDPKDVEVVQKMESFFFDQESSTLSTRPHAVFSTNTLTGYGLPEAFKWLGEMIPSQTKYNAGGTERVKASIQDEIIEILENGTSRKFVQETSQ</sequence>
<keyword evidence="4" id="KW-0460">Magnesium</keyword>
<evidence type="ECO:0000313" key="5">
    <source>
        <dbReference type="EMBL" id="CEI62157.1"/>
    </source>
</evidence>